<evidence type="ECO:0000256" key="1">
    <source>
        <dbReference type="SAM" id="Phobius"/>
    </source>
</evidence>
<protein>
    <submittedName>
        <fullName evidence="2">Uncharacterized protein</fullName>
    </submittedName>
</protein>
<proteinExistence type="predicted"/>
<keyword evidence="3" id="KW-1185">Reference proteome</keyword>
<accession>A0A4Z1K6E1</accession>
<dbReference type="EMBL" id="PQXO01001364">
    <property type="protein sequence ID" value="TGO81076.1"/>
    <property type="molecule type" value="Genomic_DNA"/>
</dbReference>
<organism evidence="2 3">
    <name type="scientific">Botrytis porri</name>
    <dbReference type="NCBI Taxonomy" id="87229"/>
    <lineage>
        <taxon>Eukaryota</taxon>
        <taxon>Fungi</taxon>
        <taxon>Dikarya</taxon>
        <taxon>Ascomycota</taxon>
        <taxon>Pezizomycotina</taxon>
        <taxon>Leotiomycetes</taxon>
        <taxon>Helotiales</taxon>
        <taxon>Sclerotiniaceae</taxon>
        <taxon>Botrytis</taxon>
    </lineage>
</organism>
<keyword evidence="1" id="KW-0472">Membrane</keyword>
<sequence length="98" mass="10754">MFVLHVLLEIVSPFSTTIIAVWFTAAVFFIPMNGRFVTASTCATRKGLVATEVSALKLWTALSHISLQKSKALDEGSMGEWRIAGNIHRLVTDASGWM</sequence>
<gene>
    <name evidence="2" type="ORF">BPOR_1372g00020</name>
</gene>
<dbReference type="Proteomes" id="UP000297280">
    <property type="component" value="Unassembled WGS sequence"/>
</dbReference>
<evidence type="ECO:0000313" key="3">
    <source>
        <dbReference type="Proteomes" id="UP000297280"/>
    </source>
</evidence>
<name>A0A4Z1K6E1_9HELO</name>
<comment type="caution">
    <text evidence="2">The sequence shown here is derived from an EMBL/GenBank/DDBJ whole genome shotgun (WGS) entry which is preliminary data.</text>
</comment>
<keyword evidence="1" id="KW-0812">Transmembrane</keyword>
<reference evidence="2 3" key="1">
    <citation type="submission" date="2017-12" db="EMBL/GenBank/DDBJ databases">
        <title>Comparative genomics of Botrytis spp.</title>
        <authorList>
            <person name="Valero-Jimenez C.A."/>
            <person name="Tapia P."/>
            <person name="Veloso J."/>
            <person name="Silva-Moreno E."/>
            <person name="Staats M."/>
            <person name="Valdes J.H."/>
            <person name="Van Kan J.A.L."/>
        </authorList>
    </citation>
    <scope>NUCLEOTIDE SEQUENCE [LARGE SCALE GENOMIC DNA]</scope>
    <source>
        <strain evidence="2 3">MUCL3349</strain>
    </source>
</reference>
<evidence type="ECO:0000313" key="2">
    <source>
        <dbReference type="EMBL" id="TGO81076.1"/>
    </source>
</evidence>
<dbReference type="AlphaFoldDB" id="A0A4Z1K6E1"/>
<keyword evidence="1" id="KW-1133">Transmembrane helix</keyword>
<feature type="transmembrane region" description="Helical" evidence="1">
    <location>
        <begin position="6"/>
        <end position="30"/>
    </location>
</feature>